<dbReference type="InterPro" id="IPR016186">
    <property type="entry name" value="C-type_lectin-like/link_sf"/>
</dbReference>
<evidence type="ECO:0000259" key="4">
    <source>
        <dbReference type="PROSITE" id="PS50041"/>
    </source>
</evidence>
<accession>A0AAE0Z199</accession>
<evidence type="ECO:0000313" key="5">
    <source>
        <dbReference type="EMBL" id="KAK3760002.1"/>
    </source>
</evidence>
<dbReference type="PANTHER" id="PTHR24043">
    <property type="entry name" value="SCAVENGER RECEPTOR CLASS F"/>
    <property type="match status" value="1"/>
</dbReference>
<feature type="chain" id="PRO_5042194754" description="C-type lectin domain-containing protein" evidence="3">
    <location>
        <begin position="28"/>
        <end position="506"/>
    </location>
</feature>
<dbReference type="Gene3D" id="3.10.100.10">
    <property type="entry name" value="Mannose-Binding Protein A, subunit A"/>
    <property type="match status" value="1"/>
</dbReference>
<name>A0AAE0Z199_9GAST</name>
<dbReference type="Gene3D" id="2.170.300.10">
    <property type="entry name" value="Tie2 ligand-binding domain superfamily"/>
    <property type="match status" value="1"/>
</dbReference>
<reference evidence="5" key="1">
    <citation type="journal article" date="2023" name="G3 (Bethesda)">
        <title>A reference genome for the long-term kleptoplast-retaining sea slug Elysia crispata morphotype clarki.</title>
        <authorList>
            <person name="Eastman K.E."/>
            <person name="Pendleton A.L."/>
            <person name="Shaikh M.A."/>
            <person name="Suttiyut T."/>
            <person name="Ogas R."/>
            <person name="Tomko P."/>
            <person name="Gavelis G."/>
            <person name="Widhalm J.R."/>
            <person name="Wisecaver J.H."/>
        </authorList>
    </citation>
    <scope>NUCLEOTIDE SEQUENCE</scope>
    <source>
        <strain evidence="5">ECLA1</strain>
    </source>
</reference>
<keyword evidence="6" id="KW-1185">Reference proteome</keyword>
<keyword evidence="2" id="KW-0812">Transmembrane</keyword>
<dbReference type="PROSITE" id="PS50041">
    <property type="entry name" value="C_TYPE_LECTIN_2"/>
    <property type="match status" value="1"/>
</dbReference>
<dbReference type="EMBL" id="JAWDGP010005048">
    <property type="protein sequence ID" value="KAK3760002.1"/>
    <property type="molecule type" value="Genomic_DNA"/>
</dbReference>
<evidence type="ECO:0000313" key="6">
    <source>
        <dbReference type="Proteomes" id="UP001283361"/>
    </source>
</evidence>
<dbReference type="AlphaFoldDB" id="A0AAE0Z199"/>
<dbReference type="SUPFAM" id="SSF56436">
    <property type="entry name" value="C-type lectin-like"/>
    <property type="match status" value="1"/>
</dbReference>
<dbReference type="SMART" id="SM00034">
    <property type="entry name" value="CLECT"/>
    <property type="match status" value="1"/>
</dbReference>
<feature type="domain" description="C-type lectin" evidence="4">
    <location>
        <begin position="41"/>
        <end position="151"/>
    </location>
</feature>
<evidence type="ECO:0000256" key="1">
    <source>
        <dbReference type="ARBA" id="ARBA00022536"/>
    </source>
</evidence>
<evidence type="ECO:0000256" key="3">
    <source>
        <dbReference type="SAM" id="SignalP"/>
    </source>
</evidence>
<gene>
    <name evidence="5" type="ORF">RRG08_048744</name>
</gene>
<dbReference type="InterPro" id="IPR016187">
    <property type="entry name" value="CTDL_fold"/>
</dbReference>
<dbReference type="GO" id="GO:0005044">
    <property type="term" value="F:scavenger receptor activity"/>
    <property type="evidence" value="ECO:0007669"/>
    <property type="project" value="InterPro"/>
</dbReference>
<dbReference type="Proteomes" id="UP001283361">
    <property type="component" value="Unassembled WGS sequence"/>
</dbReference>
<comment type="caution">
    <text evidence="5">The sequence shown here is derived from an EMBL/GenBank/DDBJ whole genome shotgun (WGS) entry which is preliminary data.</text>
</comment>
<keyword evidence="3" id="KW-0732">Signal</keyword>
<proteinExistence type="predicted"/>
<feature type="signal peptide" evidence="3">
    <location>
        <begin position="1"/>
        <end position="27"/>
    </location>
</feature>
<keyword evidence="1" id="KW-0245">EGF-like domain</keyword>
<evidence type="ECO:0000256" key="2">
    <source>
        <dbReference type="SAM" id="Phobius"/>
    </source>
</evidence>
<feature type="transmembrane region" description="Helical" evidence="2">
    <location>
        <begin position="465"/>
        <end position="483"/>
    </location>
</feature>
<protein>
    <recommendedName>
        <fullName evidence="4">C-type lectin domain-containing protein</fullName>
    </recommendedName>
</protein>
<sequence>MKLQQIRLYLSIFSVIYFFSLSQLCDADFMCGSGWMYVNTFPGKCLKLFTSPQEFEDARKKCWDNGGQLMTMLETINQLIFGESSIREHRYWIGLKCDKEDKENDCQWIRDMEMKNTTKPIDEDKYLCGTVDKNRRLNYLSCSEKSSFICETNPECDKITYGAKCSKRCSPYCGGQDKACNKKNGSCVYGCVDGYQGELCDRECGKNMYGAKCSKHCSPYCGGRDKACKNINGSCIGGCVDGYQGQLCDRKCGNKTYGVKCSKLCSPYCGGEDKACNNMNGSCVYGCVDGYQGELCDRECGNNTYGAKCSKHCSPFCGGKDKACNNINGSCVGGCVDGYQGELCGRKCDNKTYGVKCSKRCSPYCGGEDKACNNMNGSCVYGCVDGFEGELCDRAECENNSYGANCLENCSPYCAGANNTCDKINGTCLFGCVHGYQGAWCNEEKPNETQSVVDRHKTFIYSHEAIISSILFVLAVLSAFLLLPKVRSAEERLSRYTSSMEQEDQF</sequence>
<dbReference type="InterPro" id="IPR042635">
    <property type="entry name" value="MEGF10/SREC1/2-like"/>
</dbReference>
<keyword evidence="2" id="KW-1133">Transmembrane helix</keyword>
<organism evidence="5 6">
    <name type="scientific">Elysia crispata</name>
    <name type="common">lettuce slug</name>
    <dbReference type="NCBI Taxonomy" id="231223"/>
    <lineage>
        <taxon>Eukaryota</taxon>
        <taxon>Metazoa</taxon>
        <taxon>Spiralia</taxon>
        <taxon>Lophotrochozoa</taxon>
        <taxon>Mollusca</taxon>
        <taxon>Gastropoda</taxon>
        <taxon>Heterobranchia</taxon>
        <taxon>Euthyneura</taxon>
        <taxon>Panpulmonata</taxon>
        <taxon>Sacoglossa</taxon>
        <taxon>Placobranchoidea</taxon>
        <taxon>Plakobranchidae</taxon>
        <taxon>Elysia</taxon>
    </lineage>
</organism>
<dbReference type="CDD" id="cd00037">
    <property type="entry name" value="CLECT"/>
    <property type="match status" value="1"/>
</dbReference>
<dbReference type="PANTHER" id="PTHR24043:SF8">
    <property type="entry name" value="EGF-LIKE DOMAIN-CONTAINING PROTEIN"/>
    <property type="match status" value="1"/>
</dbReference>
<keyword evidence="2" id="KW-0472">Membrane</keyword>
<dbReference type="InterPro" id="IPR001304">
    <property type="entry name" value="C-type_lectin-like"/>
</dbReference>